<proteinExistence type="predicted"/>
<dbReference type="EMBL" id="LAZR01042518">
    <property type="protein sequence ID" value="KKL09350.1"/>
    <property type="molecule type" value="Genomic_DNA"/>
</dbReference>
<accession>A0A0F9AIX6</accession>
<gene>
    <name evidence="1" type="ORF">LCGC14_2566750</name>
</gene>
<dbReference type="AlphaFoldDB" id="A0A0F9AIX6"/>
<reference evidence="1" key="1">
    <citation type="journal article" date="2015" name="Nature">
        <title>Complex archaea that bridge the gap between prokaryotes and eukaryotes.</title>
        <authorList>
            <person name="Spang A."/>
            <person name="Saw J.H."/>
            <person name="Jorgensen S.L."/>
            <person name="Zaremba-Niedzwiedzka K."/>
            <person name="Martijn J."/>
            <person name="Lind A.E."/>
            <person name="van Eijk R."/>
            <person name="Schleper C."/>
            <person name="Guy L."/>
            <person name="Ettema T.J."/>
        </authorList>
    </citation>
    <scope>NUCLEOTIDE SEQUENCE</scope>
</reference>
<evidence type="ECO:0000313" key="1">
    <source>
        <dbReference type="EMBL" id="KKL09350.1"/>
    </source>
</evidence>
<protein>
    <submittedName>
        <fullName evidence="1">Uncharacterized protein</fullName>
    </submittedName>
</protein>
<feature type="non-terminal residue" evidence="1">
    <location>
        <position position="1"/>
    </location>
</feature>
<comment type="caution">
    <text evidence="1">The sequence shown here is derived from an EMBL/GenBank/DDBJ whole genome shotgun (WGS) entry which is preliminary data.</text>
</comment>
<name>A0A0F9AIX6_9ZZZZ</name>
<organism evidence="1">
    <name type="scientific">marine sediment metagenome</name>
    <dbReference type="NCBI Taxonomy" id="412755"/>
    <lineage>
        <taxon>unclassified sequences</taxon>
        <taxon>metagenomes</taxon>
        <taxon>ecological metagenomes</taxon>
    </lineage>
</organism>
<sequence length="305" mass="35117">CLLMVAPSGCGKSVMTDTLKLIHPDAVSLLSITKARLTDYKDTFSNFFGVVLMDDMAGAGSPYERKDTITAFSQLCYSHTISKHTWTSDFEISNFFGAAIMNIQPALLAEVYAYPEWEGIIQDKTLRYYHLYRPTSPTRTKPNIEVDWGIDIDLVHTPRHDYKLYKTLDDIASIQWSDSRAYEYIDMLLRGIAALDRRQDVNNNDLILLHKLMKPMTVEKHIFRKSGFETGRWMDTNLAAVLVEFASWKKINIDRIARDYKVSPSTVYRLLADIKEWFVEDSIKSKMLVPKLELKRVLKEAGVER</sequence>